<accession>A0AAD8T9K3</accession>
<dbReference type="EMBL" id="JAUUTY010000002">
    <property type="protein sequence ID" value="KAK1677812.1"/>
    <property type="molecule type" value="Genomic_DNA"/>
</dbReference>
<dbReference type="Proteomes" id="UP001231189">
    <property type="component" value="Unassembled WGS sequence"/>
</dbReference>
<protein>
    <submittedName>
        <fullName evidence="15">Uncharacterized protein</fullName>
    </submittedName>
</protein>
<dbReference type="PANTHER" id="PTHR10795">
    <property type="entry name" value="PROPROTEIN CONVERTASE SUBTILISIN/KEXIN"/>
    <property type="match status" value="1"/>
</dbReference>
<dbReference type="Gene3D" id="3.30.70.80">
    <property type="entry name" value="Peptidase S8 propeptide/proteinase inhibitor I9"/>
    <property type="match status" value="1"/>
</dbReference>
<dbReference type="Gene3D" id="2.60.40.2310">
    <property type="match status" value="1"/>
</dbReference>
<dbReference type="InterPro" id="IPR023827">
    <property type="entry name" value="Peptidase_S8_Asp-AS"/>
</dbReference>
<evidence type="ECO:0000259" key="14">
    <source>
        <dbReference type="Pfam" id="PF17766"/>
    </source>
</evidence>
<evidence type="ECO:0000256" key="7">
    <source>
        <dbReference type="ARBA" id="ARBA00023180"/>
    </source>
</evidence>
<feature type="domain" description="Peptidase S8/S53" evidence="12">
    <location>
        <begin position="147"/>
        <end position="561"/>
    </location>
</feature>
<dbReference type="CDD" id="cd02120">
    <property type="entry name" value="PA_subtilisin_like"/>
    <property type="match status" value="1"/>
</dbReference>
<evidence type="ECO:0000256" key="3">
    <source>
        <dbReference type="ARBA" id="ARBA00022670"/>
    </source>
</evidence>
<keyword evidence="16" id="KW-1185">Reference proteome</keyword>
<evidence type="ECO:0000256" key="1">
    <source>
        <dbReference type="ARBA" id="ARBA00004613"/>
    </source>
</evidence>
<dbReference type="InterPro" id="IPR045051">
    <property type="entry name" value="SBT"/>
</dbReference>
<organism evidence="15 16">
    <name type="scientific">Lolium multiflorum</name>
    <name type="common">Italian ryegrass</name>
    <name type="synonym">Lolium perenne subsp. multiflorum</name>
    <dbReference type="NCBI Taxonomy" id="4521"/>
    <lineage>
        <taxon>Eukaryota</taxon>
        <taxon>Viridiplantae</taxon>
        <taxon>Streptophyta</taxon>
        <taxon>Embryophyta</taxon>
        <taxon>Tracheophyta</taxon>
        <taxon>Spermatophyta</taxon>
        <taxon>Magnoliopsida</taxon>
        <taxon>Liliopsida</taxon>
        <taxon>Poales</taxon>
        <taxon>Poaceae</taxon>
        <taxon>BOP clade</taxon>
        <taxon>Pooideae</taxon>
        <taxon>Poodae</taxon>
        <taxon>Poeae</taxon>
        <taxon>Poeae Chloroplast Group 2 (Poeae type)</taxon>
        <taxon>Loliodinae</taxon>
        <taxon>Loliinae</taxon>
        <taxon>Lolium</taxon>
    </lineage>
</organism>
<dbReference type="InterPro" id="IPR036852">
    <property type="entry name" value="Peptidase_S8/S53_dom_sf"/>
</dbReference>
<feature type="chain" id="PRO_5042092696" evidence="11">
    <location>
        <begin position="25"/>
        <end position="752"/>
    </location>
</feature>
<evidence type="ECO:0000256" key="6">
    <source>
        <dbReference type="ARBA" id="ARBA00022825"/>
    </source>
</evidence>
<sequence length="752" mass="78726">MASFGDFLPPLLLLATVFSRPALCYINPPTSRPQQNVAESSAYRNYIVLVEPLPSDAGEDAHRRWHESFLPSLRADESIQPRLLHSYTEVFNGFTARLTKPELDSVAKKPGFIRAFPDRILQLMTTHTPAFLGLRNGTGLWSDAGFGKGVIIGLLDTGIHATHPSFDDHGIPPPPSRWKGSCKAARCNNKLIGAKSFAGDDSGDKDGHGTHTSSTAAGNFIPGAYHGIGTGTAAGIAPGAHIAMYKVCADDCEESAILAGLDEAIKDGVDVLSLSFGPYKGTSFDQDLVAIGALSAVSKGIVVVCAGGNDGPILGSITNDAPWLLTVAAGSVDRSFDAEVRLGNGKSIHGEALTQEANPSSKSYPLLFSEARRHCEYDHDNSIVGKILVCEAIVSYSPKSEVQGLIGAGAAGVVFFNDKTSGYTTLLQDYNSSVVQVTAADGAILTSYAASPGRRFVASLAYNNTLLGIHPAPVVSSFSSRGPSSNVPGILKPDILAPGLNILAAWPPNTDSESGPFNIISGTSMATPHISGVAALIKSVHPSWSPAAIKSAILTTSDMVNSTGGPILDQQHRKASAYDTGAGHVNAARAADPGLVYDLGTADYAGYICCLLGDNGLATIVRNSSLTCAMLPKVKDVQLNYPTITVPMTSMPFTVNRTVTNVGPATSSYMAKVDAPKTLVVRVFPETLTFSKAGEKKTFSVTVSSHGVGKEELVEGSLRWVSEKHVVRSPIVASAGAAGHSCTLAAFPVSVP</sequence>
<dbReference type="GO" id="GO:0005576">
    <property type="term" value="C:extracellular region"/>
    <property type="evidence" value="ECO:0007669"/>
    <property type="project" value="UniProtKB-SubCell"/>
</dbReference>
<evidence type="ECO:0000313" key="16">
    <source>
        <dbReference type="Proteomes" id="UP001231189"/>
    </source>
</evidence>
<feature type="active site" description="Charge relay system" evidence="8 9">
    <location>
        <position position="208"/>
    </location>
</feature>
<evidence type="ECO:0000256" key="9">
    <source>
        <dbReference type="PROSITE-ProRule" id="PRU01240"/>
    </source>
</evidence>
<dbReference type="PROSITE" id="PS51892">
    <property type="entry name" value="SUBTILASE"/>
    <property type="match status" value="1"/>
</dbReference>
<dbReference type="Pfam" id="PF05922">
    <property type="entry name" value="Inhibitor_I9"/>
    <property type="match status" value="1"/>
</dbReference>
<comment type="similarity">
    <text evidence="2 9 10">Belongs to the peptidase S8 family.</text>
</comment>
<dbReference type="GO" id="GO:0006508">
    <property type="term" value="P:proteolysis"/>
    <property type="evidence" value="ECO:0007669"/>
    <property type="project" value="UniProtKB-KW"/>
</dbReference>
<dbReference type="CDD" id="cd04852">
    <property type="entry name" value="Peptidases_S8_3"/>
    <property type="match status" value="1"/>
</dbReference>
<dbReference type="InterPro" id="IPR015500">
    <property type="entry name" value="Peptidase_S8_subtilisin-rel"/>
</dbReference>
<keyword evidence="3 9" id="KW-0645">Protease</keyword>
<proteinExistence type="inferred from homology"/>
<evidence type="ECO:0000256" key="10">
    <source>
        <dbReference type="RuleBase" id="RU003355"/>
    </source>
</evidence>
<dbReference type="InterPro" id="IPR010259">
    <property type="entry name" value="S8pro/Inhibitor_I9"/>
</dbReference>
<reference evidence="15" key="1">
    <citation type="submission" date="2023-07" db="EMBL/GenBank/DDBJ databases">
        <title>A chromosome-level genome assembly of Lolium multiflorum.</title>
        <authorList>
            <person name="Chen Y."/>
            <person name="Copetti D."/>
            <person name="Kolliker R."/>
            <person name="Studer B."/>
        </authorList>
    </citation>
    <scope>NUCLEOTIDE SEQUENCE</scope>
    <source>
        <strain evidence="15">02402/16</strain>
        <tissue evidence="15">Leaf</tissue>
    </source>
</reference>
<dbReference type="InterPro" id="IPR037045">
    <property type="entry name" value="S8pro/Inhibitor_I9_sf"/>
</dbReference>
<evidence type="ECO:0000256" key="8">
    <source>
        <dbReference type="PIRSR" id="PIRSR615500-1"/>
    </source>
</evidence>
<dbReference type="InterPro" id="IPR041469">
    <property type="entry name" value="Subtilisin-like_FN3"/>
</dbReference>
<dbReference type="GO" id="GO:0004252">
    <property type="term" value="F:serine-type endopeptidase activity"/>
    <property type="evidence" value="ECO:0007669"/>
    <property type="project" value="UniProtKB-UniRule"/>
</dbReference>
<evidence type="ECO:0000313" key="15">
    <source>
        <dbReference type="EMBL" id="KAK1677812.1"/>
    </source>
</evidence>
<dbReference type="PROSITE" id="PS00136">
    <property type="entry name" value="SUBTILASE_ASP"/>
    <property type="match status" value="1"/>
</dbReference>
<evidence type="ECO:0000256" key="11">
    <source>
        <dbReference type="SAM" id="SignalP"/>
    </source>
</evidence>
<dbReference type="InterPro" id="IPR000209">
    <property type="entry name" value="Peptidase_S8/S53_dom"/>
</dbReference>
<dbReference type="InterPro" id="IPR023828">
    <property type="entry name" value="Peptidase_S8_Ser-AS"/>
</dbReference>
<evidence type="ECO:0000256" key="4">
    <source>
        <dbReference type="ARBA" id="ARBA00022729"/>
    </source>
</evidence>
<comment type="subcellular location">
    <subcellularLocation>
        <location evidence="1">Secreted</location>
    </subcellularLocation>
</comment>
<dbReference type="Gene3D" id="3.50.30.30">
    <property type="match status" value="1"/>
</dbReference>
<keyword evidence="4 11" id="KW-0732">Signal</keyword>
<feature type="active site" description="Charge relay system" evidence="8 9">
    <location>
        <position position="156"/>
    </location>
</feature>
<feature type="domain" description="Subtilisin-like protease fibronectin type-III" evidence="14">
    <location>
        <begin position="638"/>
        <end position="732"/>
    </location>
</feature>
<gene>
    <name evidence="15" type="ORF">QYE76_038660</name>
</gene>
<dbReference type="Gene3D" id="3.40.50.200">
    <property type="entry name" value="Peptidase S8/S53 domain"/>
    <property type="match status" value="1"/>
</dbReference>
<dbReference type="PRINTS" id="PR00723">
    <property type="entry name" value="SUBTILISIN"/>
</dbReference>
<evidence type="ECO:0000259" key="12">
    <source>
        <dbReference type="Pfam" id="PF00082"/>
    </source>
</evidence>
<evidence type="ECO:0000259" key="13">
    <source>
        <dbReference type="Pfam" id="PF05922"/>
    </source>
</evidence>
<keyword evidence="6 9" id="KW-0720">Serine protease</keyword>
<dbReference type="PROSITE" id="PS00138">
    <property type="entry name" value="SUBTILASE_SER"/>
    <property type="match status" value="1"/>
</dbReference>
<feature type="active site" description="Charge relay system" evidence="8 9">
    <location>
        <position position="524"/>
    </location>
</feature>
<dbReference type="AlphaFoldDB" id="A0AAD8T9K3"/>
<feature type="signal peptide" evidence="11">
    <location>
        <begin position="1"/>
        <end position="24"/>
    </location>
</feature>
<name>A0AAD8T9K3_LOLMU</name>
<feature type="domain" description="Inhibitor I9" evidence="13">
    <location>
        <begin position="46"/>
        <end position="124"/>
    </location>
</feature>
<evidence type="ECO:0000256" key="2">
    <source>
        <dbReference type="ARBA" id="ARBA00011073"/>
    </source>
</evidence>
<keyword evidence="5 9" id="KW-0378">Hydrolase</keyword>
<dbReference type="Pfam" id="PF00082">
    <property type="entry name" value="Peptidase_S8"/>
    <property type="match status" value="1"/>
</dbReference>
<dbReference type="Pfam" id="PF17766">
    <property type="entry name" value="fn3_6"/>
    <property type="match status" value="1"/>
</dbReference>
<keyword evidence="7" id="KW-0325">Glycoprotein</keyword>
<dbReference type="InterPro" id="IPR034197">
    <property type="entry name" value="Peptidases_S8_3"/>
</dbReference>
<dbReference type="SUPFAM" id="SSF52743">
    <property type="entry name" value="Subtilisin-like"/>
    <property type="match status" value="1"/>
</dbReference>
<comment type="caution">
    <text evidence="15">The sequence shown here is derived from an EMBL/GenBank/DDBJ whole genome shotgun (WGS) entry which is preliminary data.</text>
</comment>
<evidence type="ECO:0000256" key="5">
    <source>
        <dbReference type="ARBA" id="ARBA00022801"/>
    </source>
</evidence>